<dbReference type="EMBL" id="CP139781">
    <property type="protein sequence ID" value="WRQ89838.1"/>
    <property type="molecule type" value="Genomic_DNA"/>
</dbReference>
<keyword evidence="6" id="KW-1185">Reference proteome</keyword>
<keyword evidence="3" id="KW-0446">Lipid-binding</keyword>
<gene>
    <name evidence="5" type="ORF">K1X11_010515</name>
</gene>
<comment type="subcellular location">
    <subcellularLocation>
        <location evidence="1">Golgi apparatus membrane</location>
        <topology evidence="1">Peripheral membrane protein</topology>
        <orientation evidence="1">Cytoplasmic side</orientation>
    </subcellularLocation>
</comment>
<name>A0ABZ1CEC5_9BACT</name>
<dbReference type="Gene3D" id="1.10.3630.10">
    <property type="entry name" value="yeast vps74-n-term truncation variant domain like"/>
    <property type="match status" value="1"/>
</dbReference>
<dbReference type="PANTHER" id="PTHR12704">
    <property type="entry name" value="TRANS-GOLGI PROTEIN GMX33"/>
    <property type="match status" value="1"/>
</dbReference>
<dbReference type="Pfam" id="PF05719">
    <property type="entry name" value="GPP34"/>
    <property type="match status" value="1"/>
</dbReference>
<accession>A0ABZ1CEC5</accession>
<reference evidence="5 6" key="1">
    <citation type="submission" date="2023-12" db="EMBL/GenBank/DDBJ databases">
        <title>Description of an unclassified Opitutus bacterium of Verrucomicrobiota.</title>
        <authorList>
            <person name="Zhang D.-F."/>
        </authorList>
    </citation>
    <scope>NUCLEOTIDE SEQUENCE [LARGE SCALE GENOMIC DNA]</scope>
    <source>
        <strain evidence="5 6">WL0086</strain>
    </source>
</reference>
<evidence type="ECO:0000256" key="1">
    <source>
        <dbReference type="ARBA" id="ARBA00004255"/>
    </source>
</evidence>
<evidence type="ECO:0000256" key="3">
    <source>
        <dbReference type="ARBA" id="ARBA00023121"/>
    </source>
</evidence>
<evidence type="ECO:0000313" key="5">
    <source>
        <dbReference type="EMBL" id="WRQ89838.1"/>
    </source>
</evidence>
<keyword evidence="4" id="KW-0472">Membrane</keyword>
<proteinExistence type="predicted"/>
<dbReference type="InterPro" id="IPR008628">
    <property type="entry name" value="GPP34-like"/>
</dbReference>
<evidence type="ECO:0000256" key="4">
    <source>
        <dbReference type="ARBA" id="ARBA00023136"/>
    </source>
</evidence>
<evidence type="ECO:0000313" key="6">
    <source>
        <dbReference type="Proteomes" id="UP000738431"/>
    </source>
</evidence>
<evidence type="ECO:0000256" key="2">
    <source>
        <dbReference type="ARBA" id="ARBA00023034"/>
    </source>
</evidence>
<sequence>MPRSTTPLTFHEEVMLLALSRQTGAMKGGEWFEQVLGGAILAEGFAQGRLGLVRERKKDLVVVQGTGPTGDALLDDLLAKIAASERRRRLNHWLSKVAGTRGLKQSIAERLQERGIIGLREDTVLFLFTRKRYPELNPKPEEALRERLRAAIFDRGAAVTERTVVLLSILHHSDILKRIFGAREMKAQRKHVQGLIANSPVGSATAKVIEEMEAAMVAVIAASVVVVAAS</sequence>
<protein>
    <submittedName>
        <fullName evidence="5">GPP34 family phosphoprotein</fullName>
    </submittedName>
</protein>
<keyword evidence="2" id="KW-0333">Golgi apparatus</keyword>
<organism evidence="5 6">
    <name type="scientific">Actomonas aquatica</name>
    <dbReference type="NCBI Taxonomy" id="2866162"/>
    <lineage>
        <taxon>Bacteria</taxon>
        <taxon>Pseudomonadati</taxon>
        <taxon>Verrucomicrobiota</taxon>
        <taxon>Opitutia</taxon>
        <taxon>Opitutales</taxon>
        <taxon>Opitutaceae</taxon>
        <taxon>Actomonas</taxon>
    </lineage>
</organism>
<dbReference type="RefSeq" id="WP_221032296.1">
    <property type="nucleotide sequence ID" value="NZ_CP139781.1"/>
</dbReference>
<dbReference type="InterPro" id="IPR038261">
    <property type="entry name" value="GPP34-like_sf"/>
</dbReference>
<dbReference type="Proteomes" id="UP000738431">
    <property type="component" value="Chromosome"/>
</dbReference>
<dbReference type="PANTHER" id="PTHR12704:SF2">
    <property type="entry name" value="GOLGI PHOSPHOPROTEIN 3 HOMOLOG SAURON"/>
    <property type="match status" value="1"/>
</dbReference>